<feature type="chain" id="PRO_5018057117" evidence="1">
    <location>
        <begin position="29"/>
        <end position="68"/>
    </location>
</feature>
<evidence type="ECO:0000313" key="3">
    <source>
        <dbReference type="Proteomes" id="UP000268014"/>
    </source>
</evidence>
<sequence>MIWQRCWQGDNQGTFWHVLMQLFMHVPIQVCPGTAPLQEFTHSASGQAPHCCMHCFWQSSTVVASMGP</sequence>
<evidence type="ECO:0000256" key="1">
    <source>
        <dbReference type="SAM" id="SignalP"/>
    </source>
</evidence>
<gene>
    <name evidence="2" type="ORF">HPLM_LOCUS432</name>
</gene>
<accession>A0A3P7SC13</accession>
<name>A0A3P7SC13_HAEPC</name>
<evidence type="ECO:0000313" key="2">
    <source>
        <dbReference type="EMBL" id="VDO05386.1"/>
    </source>
</evidence>
<reference evidence="2 3" key="1">
    <citation type="submission" date="2018-11" db="EMBL/GenBank/DDBJ databases">
        <authorList>
            <consortium name="Pathogen Informatics"/>
        </authorList>
    </citation>
    <scope>NUCLEOTIDE SEQUENCE [LARGE SCALE GENOMIC DNA]</scope>
    <source>
        <strain evidence="2 3">MHpl1</strain>
    </source>
</reference>
<dbReference type="EMBL" id="UZAF01000295">
    <property type="protein sequence ID" value="VDO05386.1"/>
    <property type="molecule type" value="Genomic_DNA"/>
</dbReference>
<organism evidence="2 3">
    <name type="scientific">Haemonchus placei</name>
    <name type="common">Barber's pole worm</name>
    <dbReference type="NCBI Taxonomy" id="6290"/>
    <lineage>
        <taxon>Eukaryota</taxon>
        <taxon>Metazoa</taxon>
        <taxon>Ecdysozoa</taxon>
        <taxon>Nematoda</taxon>
        <taxon>Chromadorea</taxon>
        <taxon>Rhabditida</taxon>
        <taxon>Rhabditina</taxon>
        <taxon>Rhabditomorpha</taxon>
        <taxon>Strongyloidea</taxon>
        <taxon>Trichostrongylidae</taxon>
        <taxon>Haemonchus</taxon>
    </lineage>
</organism>
<proteinExistence type="predicted"/>
<protein>
    <submittedName>
        <fullName evidence="2">Uncharacterized protein</fullName>
    </submittedName>
</protein>
<feature type="signal peptide" evidence="1">
    <location>
        <begin position="1"/>
        <end position="28"/>
    </location>
</feature>
<keyword evidence="3" id="KW-1185">Reference proteome</keyword>
<dbReference type="Proteomes" id="UP000268014">
    <property type="component" value="Unassembled WGS sequence"/>
</dbReference>
<keyword evidence="1" id="KW-0732">Signal</keyword>
<dbReference type="AlphaFoldDB" id="A0A3P7SC13"/>